<comment type="similarity">
    <text evidence="2">Belongs to the protein kinase superfamily. CAMK Ser/Thr protein kinase family. SNF1 subfamily.</text>
</comment>
<feature type="compositionally biased region" description="Pro residues" evidence="16">
    <location>
        <begin position="432"/>
        <end position="446"/>
    </location>
</feature>
<evidence type="ECO:0000256" key="16">
    <source>
        <dbReference type="SAM" id="MobiDB-lite"/>
    </source>
</evidence>
<feature type="region of interest" description="Disordered" evidence="16">
    <location>
        <begin position="684"/>
        <end position="735"/>
    </location>
</feature>
<feature type="compositionally biased region" description="Polar residues" evidence="16">
    <location>
        <begin position="726"/>
        <end position="735"/>
    </location>
</feature>
<gene>
    <name evidence="18" type="primary">BRSK2</name>
</gene>
<feature type="compositionally biased region" description="Low complexity" evidence="16">
    <location>
        <begin position="411"/>
        <end position="429"/>
    </location>
</feature>
<feature type="binding site" evidence="15">
    <location>
        <position position="49"/>
    </location>
    <ligand>
        <name>ATP</name>
        <dbReference type="ChEBI" id="CHEBI:30616"/>
    </ligand>
</feature>
<dbReference type="PANTHER" id="PTHR24346:SF108">
    <property type="entry name" value="BR SERINE_THREONINE KINASE 1"/>
    <property type="match status" value="1"/>
</dbReference>
<keyword evidence="8 15" id="KW-0067">ATP-binding</keyword>
<sequence length="735" mass="82462">MSSSGKDNSAAQHANYVGPYRLEKTLGKGQTGLVKLGVHCVTCQKVAVKIVNREKLSESVLMKVEREIAILKLIEHPHVLKLHDVYENKKYLYLVLEHVSGGELFDYLVKKGRLTPKEARKFFRQIMSALDFCHSHSICHRDLKPENLLLDEKNNIRIADFGMASLQVGDSLLETSCGSPHYACPEVIRGEKYDGRKADVWSCGVILFALLVGALPFDDDNLRNLLEKVKLGVFHMPHFIPPDCQNLLRGMIEVDASKRLTLEVIQKHTWYIGGKNEPEPEQPVPRKVTIRSLPSAEDIDPDVLDSMHSLGCFRDKNKLLKDLLSDDENQEKMIYFLLLDRKERYPSQEDQNLPPRNEIDPPKKRVDSPMLNRHGKRRPERKSMEVLSITDGGSPVPARRAIDMTQHGQRSRSISGASSGLSTSPLSSPRVTPHPSPRGSPLPTPKGTPVHTPKDSPSGTPTPTPPPSPSIGGMPWRTRLNSIKNSFLGSPRFHRRKLQVDDKQTFLFLVFFHRLAKKSWFGNFINLEKEEQIFIVIRDKPLSSIKADIVQAFLSIPSLSHSVISQTSFRAEYKSTAGPTVFQKPVRFQVDITYTESTAATKENGIYSVTFTLLSGPSRRFKRVIETIQSQLLSTHDQPGVQHLFSFSSSPLFCSLFFLSVYLGSPLSSFFDVIKQLFSDEKNGQVPYSSGTPKHSPSPMHVRRHESENNDTKFAAAGRDKAKLSVASTGTQEES</sequence>
<dbReference type="AlphaFoldDB" id="A0A8C6VRD0"/>
<keyword evidence="5" id="KW-0479">Metal-binding</keyword>
<dbReference type="InterPro" id="IPR017441">
    <property type="entry name" value="Protein_kinase_ATP_BS"/>
</dbReference>
<keyword evidence="19" id="KW-1185">Reference proteome</keyword>
<reference evidence="18" key="1">
    <citation type="submission" date="2014-08" db="EMBL/GenBank/DDBJ databases">
        <authorList>
            <person name="Senf B."/>
            <person name="Petzold A."/>
            <person name="Downie B.R."/>
            <person name="Koch P."/>
            <person name="Platzer M."/>
        </authorList>
    </citation>
    <scope>NUCLEOTIDE SEQUENCE [LARGE SCALE GENOMIC DNA]</scope>
    <source>
        <strain evidence="18">GRZ</strain>
    </source>
</reference>
<evidence type="ECO:0000259" key="17">
    <source>
        <dbReference type="PROSITE" id="PS50011"/>
    </source>
</evidence>
<proteinExistence type="inferred from homology"/>
<dbReference type="GO" id="GO:0046872">
    <property type="term" value="F:metal ion binding"/>
    <property type="evidence" value="ECO:0007669"/>
    <property type="project" value="UniProtKB-KW"/>
</dbReference>
<dbReference type="Gene3D" id="1.10.510.10">
    <property type="entry name" value="Transferase(Phosphotransferase) domain 1"/>
    <property type="match status" value="1"/>
</dbReference>
<evidence type="ECO:0000256" key="14">
    <source>
        <dbReference type="ARBA" id="ARBA00048878"/>
    </source>
</evidence>
<reference evidence="18" key="3">
    <citation type="submission" date="2025-09" db="UniProtKB">
        <authorList>
            <consortium name="Ensembl"/>
        </authorList>
    </citation>
    <scope>IDENTIFICATION</scope>
</reference>
<keyword evidence="4" id="KW-0808">Transferase</keyword>
<evidence type="ECO:0000256" key="2">
    <source>
        <dbReference type="ARBA" id="ARBA00006234"/>
    </source>
</evidence>
<dbReference type="Pfam" id="PF21115">
    <property type="entry name" value="UBA_BRSK"/>
    <property type="match status" value="1"/>
</dbReference>
<dbReference type="PANTHER" id="PTHR24346">
    <property type="entry name" value="MAP/MICROTUBULE AFFINITY-REGULATING KINASE"/>
    <property type="match status" value="1"/>
</dbReference>
<comment type="catalytic activity">
    <reaction evidence="13">
        <text>L-seryl-[protein] + ATP = O-phospho-L-seryl-[protein] + ADP + H(+)</text>
        <dbReference type="Rhea" id="RHEA:17989"/>
        <dbReference type="Rhea" id="RHEA-COMP:9863"/>
        <dbReference type="Rhea" id="RHEA-COMP:11604"/>
        <dbReference type="ChEBI" id="CHEBI:15378"/>
        <dbReference type="ChEBI" id="CHEBI:29999"/>
        <dbReference type="ChEBI" id="CHEBI:30616"/>
        <dbReference type="ChEBI" id="CHEBI:83421"/>
        <dbReference type="ChEBI" id="CHEBI:456216"/>
        <dbReference type="EC" id="2.7.11.1"/>
    </reaction>
</comment>
<comment type="catalytic activity">
    <reaction evidence="11">
        <text>L-threonyl-[protein] + ATP = O-phospho-L-threonyl-[protein] + ADP + H(+)</text>
        <dbReference type="Rhea" id="RHEA:46608"/>
        <dbReference type="Rhea" id="RHEA-COMP:11060"/>
        <dbReference type="Rhea" id="RHEA-COMP:11605"/>
        <dbReference type="ChEBI" id="CHEBI:15378"/>
        <dbReference type="ChEBI" id="CHEBI:30013"/>
        <dbReference type="ChEBI" id="CHEBI:30616"/>
        <dbReference type="ChEBI" id="CHEBI:61977"/>
        <dbReference type="ChEBI" id="CHEBI:456216"/>
        <dbReference type="EC" id="2.7.11.1"/>
    </reaction>
</comment>
<dbReference type="FunFam" id="1.10.510.10:FF:000064">
    <property type="entry name" value="BR serine/threonine-protein kinase 2"/>
    <property type="match status" value="1"/>
</dbReference>
<dbReference type="GO" id="GO:0035556">
    <property type="term" value="P:intracellular signal transduction"/>
    <property type="evidence" value="ECO:0007669"/>
    <property type="project" value="TreeGrafter"/>
</dbReference>
<evidence type="ECO:0000256" key="5">
    <source>
        <dbReference type="ARBA" id="ARBA00022723"/>
    </source>
</evidence>
<evidence type="ECO:0000256" key="1">
    <source>
        <dbReference type="ARBA" id="ARBA00001946"/>
    </source>
</evidence>
<evidence type="ECO:0000256" key="9">
    <source>
        <dbReference type="ARBA" id="ARBA00022842"/>
    </source>
</evidence>
<dbReference type="PROSITE" id="PS00108">
    <property type="entry name" value="PROTEIN_KINASE_ST"/>
    <property type="match status" value="1"/>
</dbReference>
<evidence type="ECO:0000313" key="19">
    <source>
        <dbReference type="Proteomes" id="UP000694548"/>
    </source>
</evidence>
<organism evidence="18 19">
    <name type="scientific">Nothobranchius furzeri</name>
    <name type="common">Turquoise killifish</name>
    <dbReference type="NCBI Taxonomy" id="105023"/>
    <lineage>
        <taxon>Eukaryota</taxon>
        <taxon>Metazoa</taxon>
        <taxon>Chordata</taxon>
        <taxon>Craniata</taxon>
        <taxon>Vertebrata</taxon>
        <taxon>Euteleostomi</taxon>
        <taxon>Actinopterygii</taxon>
        <taxon>Neopterygii</taxon>
        <taxon>Teleostei</taxon>
        <taxon>Neoteleostei</taxon>
        <taxon>Acanthomorphata</taxon>
        <taxon>Ovalentaria</taxon>
        <taxon>Atherinomorphae</taxon>
        <taxon>Cyprinodontiformes</taxon>
        <taxon>Nothobranchiidae</taxon>
        <taxon>Nothobranchius</taxon>
    </lineage>
</organism>
<dbReference type="SUPFAM" id="SSF56112">
    <property type="entry name" value="Protein kinase-like (PK-like)"/>
    <property type="match status" value="1"/>
</dbReference>
<dbReference type="CDD" id="cd14340">
    <property type="entry name" value="UBA_BRSK"/>
    <property type="match status" value="1"/>
</dbReference>
<accession>A0A8C6VRD0</accession>
<dbReference type="GO" id="GO:0005737">
    <property type="term" value="C:cytoplasm"/>
    <property type="evidence" value="ECO:0007669"/>
    <property type="project" value="TreeGrafter"/>
</dbReference>
<comment type="cofactor">
    <cofactor evidence="1">
        <name>Mg(2+)</name>
        <dbReference type="ChEBI" id="CHEBI:18420"/>
    </cofactor>
</comment>
<dbReference type="Ensembl" id="ENSNFUT00015038618.1">
    <property type="protein sequence ID" value="ENSNFUP00015036986.1"/>
    <property type="gene ID" value="ENSNFUG00015017796.1"/>
</dbReference>
<dbReference type="GO" id="GO:0050321">
    <property type="term" value="F:tau-protein kinase activity"/>
    <property type="evidence" value="ECO:0007669"/>
    <property type="project" value="UniProtKB-EC"/>
</dbReference>
<dbReference type="Pfam" id="PF21122">
    <property type="entry name" value="KA1_BRSK"/>
    <property type="match status" value="1"/>
</dbReference>
<keyword evidence="6 15" id="KW-0547">Nucleotide-binding</keyword>
<feature type="compositionally biased region" description="Pro residues" evidence="16">
    <location>
        <begin position="460"/>
        <end position="469"/>
    </location>
</feature>
<comment type="catalytic activity">
    <reaction evidence="12">
        <text>L-seryl-[tau protein] + ATP = O-phospho-L-seryl-[tau protein] + ADP + H(+)</text>
        <dbReference type="Rhea" id="RHEA:12801"/>
        <dbReference type="Rhea" id="RHEA-COMP:13701"/>
        <dbReference type="Rhea" id="RHEA-COMP:13702"/>
        <dbReference type="ChEBI" id="CHEBI:15378"/>
        <dbReference type="ChEBI" id="CHEBI:29999"/>
        <dbReference type="ChEBI" id="CHEBI:30616"/>
        <dbReference type="ChEBI" id="CHEBI:83421"/>
        <dbReference type="ChEBI" id="CHEBI:456216"/>
        <dbReference type="EC" id="2.7.11.26"/>
    </reaction>
</comment>
<feature type="compositionally biased region" description="Basic and acidic residues" evidence="16">
    <location>
        <begin position="357"/>
        <end position="367"/>
    </location>
</feature>
<keyword evidence="3" id="KW-0723">Serine/threonine-protein kinase</keyword>
<evidence type="ECO:0000256" key="13">
    <source>
        <dbReference type="ARBA" id="ARBA00048679"/>
    </source>
</evidence>
<dbReference type="InterPro" id="IPR000719">
    <property type="entry name" value="Prot_kinase_dom"/>
</dbReference>
<name>A0A8C6VRD0_NOTFU</name>
<dbReference type="FunFam" id="3.30.200.20:FF:000003">
    <property type="entry name" value="Non-specific serine/threonine protein kinase"/>
    <property type="match status" value="1"/>
</dbReference>
<dbReference type="Proteomes" id="UP000694548">
    <property type="component" value="Chromosome sgr13"/>
</dbReference>
<dbReference type="CDD" id="cd14081">
    <property type="entry name" value="STKc_BRSK1_2"/>
    <property type="match status" value="1"/>
</dbReference>
<comment type="catalytic activity">
    <reaction evidence="14">
        <text>L-threonyl-[tau protein] + ATP = O-phospho-L-threonyl-[tau protein] + ADP + H(+)</text>
        <dbReference type="Rhea" id="RHEA:53904"/>
        <dbReference type="Rhea" id="RHEA-COMP:13703"/>
        <dbReference type="Rhea" id="RHEA-COMP:13704"/>
        <dbReference type="ChEBI" id="CHEBI:15378"/>
        <dbReference type="ChEBI" id="CHEBI:30013"/>
        <dbReference type="ChEBI" id="CHEBI:30616"/>
        <dbReference type="ChEBI" id="CHEBI:61977"/>
        <dbReference type="ChEBI" id="CHEBI:456216"/>
        <dbReference type="EC" id="2.7.11.26"/>
    </reaction>
</comment>
<feature type="domain" description="Protein kinase" evidence="17">
    <location>
        <begin position="20"/>
        <end position="271"/>
    </location>
</feature>
<dbReference type="InterPro" id="IPR008271">
    <property type="entry name" value="Ser/Thr_kinase_AS"/>
</dbReference>
<evidence type="ECO:0000256" key="8">
    <source>
        <dbReference type="ARBA" id="ARBA00022840"/>
    </source>
</evidence>
<evidence type="ECO:0000256" key="10">
    <source>
        <dbReference type="ARBA" id="ARBA00022902"/>
    </source>
</evidence>
<evidence type="ECO:0000313" key="18">
    <source>
        <dbReference type="Ensembl" id="ENSNFUP00015036986.1"/>
    </source>
</evidence>
<reference evidence="18" key="2">
    <citation type="submission" date="2025-08" db="UniProtKB">
        <authorList>
            <consortium name="Ensembl"/>
        </authorList>
    </citation>
    <scope>IDENTIFICATION</scope>
</reference>
<evidence type="ECO:0000256" key="3">
    <source>
        <dbReference type="ARBA" id="ARBA00022527"/>
    </source>
</evidence>
<dbReference type="GO" id="GO:0005524">
    <property type="term" value="F:ATP binding"/>
    <property type="evidence" value="ECO:0007669"/>
    <property type="project" value="UniProtKB-UniRule"/>
</dbReference>
<dbReference type="GO" id="GO:0007399">
    <property type="term" value="P:nervous system development"/>
    <property type="evidence" value="ECO:0007669"/>
    <property type="project" value="UniProtKB-KW"/>
</dbReference>
<dbReference type="InterPro" id="IPR048622">
    <property type="entry name" value="BRSK1_2-like_UBA"/>
</dbReference>
<dbReference type="PROSITE" id="PS50011">
    <property type="entry name" value="PROTEIN_KINASE_DOM"/>
    <property type="match status" value="1"/>
</dbReference>
<evidence type="ECO:0000256" key="11">
    <source>
        <dbReference type="ARBA" id="ARBA00047899"/>
    </source>
</evidence>
<feature type="region of interest" description="Disordered" evidence="16">
    <location>
        <begin position="346"/>
        <end position="476"/>
    </location>
</feature>
<dbReference type="GeneTree" id="ENSGT00940000157462"/>
<evidence type="ECO:0000256" key="6">
    <source>
        <dbReference type="ARBA" id="ARBA00022741"/>
    </source>
</evidence>
<dbReference type="PROSITE" id="PS00107">
    <property type="entry name" value="PROTEIN_KINASE_ATP"/>
    <property type="match status" value="1"/>
</dbReference>
<feature type="compositionally biased region" description="Polar residues" evidence="16">
    <location>
        <begin position="686"/>
        <end position="695"/>
    </location>
</feature>
<evidence type="ECO:0000256" key="4">
    <source>
        <dbReference type="ARBA" id="ARBA00022679"/>
    </source>
</evidence>
<evidence type="ECO:0000256" key="12">
    <source>
        <dbReference type="ARBA" id="ARBA00048291"/>
    </source>
</evidence>
<protein>
    <submittedName>
        <fullName evidence="18">BR serine/threonine kinase 2</fullName>
    </submittedName>
</protein>
<dbReference type="Pfam" id="PF00069">
    <property type="entry name" value="Pkinase"/>
    <property type="match status" value="1"/>
</dbReference>
<keyword evidence="9" id="KW-0460">Magnesium</keyword>
<keyword evidence="7" id="KW-0418">Kinase</keyword>
<dbReference type="InterPro" id="IPR011009">
    <property type="entry name" value="Kinase-like_dom_sf"/>
</dbReference>
<dbReference type="SMART" id="SM00220">
    <property type="entry name" value="S_TKc"/>
    <property type="match status" value="1"/>
</dbReference>
<keyword evidence="10" id="KW-0524">Neurogenesis</keyword>
<evidence type="ECO:0000256" key="15">
    <source>
        <dbReference type="PROSITE-ProRule" id="PRU10141"/>
    </source>
</evidence>
<evidence type="ECO:0000256" key="7">
    <source>
        <dbReference type="ARBA" id="ARBA00022777"/>
    </source>
</evidence>